<proteinExistence type="predicted"/>
<dbReference type="EMBL" id="ABVQ01000036">
    <property type="protein sequence ID" value="EEC57026.1"/>
    <property type="molecule type" value="Genomic_DNA"/>
</dbReference>
<keyword evidence="3" id="KW-1185">Reference proteome</keyword>
<name>B7ATP2_9FIRM</name>
<evidence type="ECO:0000313" key="2">
    <source>
        <dbReference type="EMBL" id="EEC57026.1"/>
    </source>
</evidence>
<dbReference type="HOGENOM" id="CLU_361990_0_0_9"/>
<reference evidence="2 3" key="2">
    <citation type="submission" date="2008-11" db="EMBL/GenBank/DDBJ databases">
        <authorList>
            <person name="Fulton L."/>
            <person name="Clifton S."/>
            <person name="Fulton B."/>
            <person name="Xu J."/>
            <person name="Minx P."/>
            <person name="Pepin K.H."/>
            <person name="Johnson M."/>
            <person name="Bhonagiri V."/>
            <person name="Nash W.E."/>
            <person name="Mardis E.R."/>
            <person name="Wilson R.K."/>
        </authorList>
    </citation>
    <scope>NUCLEOTIDE SEQUENCE [LARGE SCALE GENOMIC DNA]</scope>
    <source>
        <strain evidence="2 3">ATCC 43243</strain>
    </source>
</reference>
<dbReference type="eggNOG" id="ENOG50334JU">
    <property type="taxonomic scope" value="Bacteria"/>
</dbReference>
<dbReference type="STRING" id="483218.BACPEC_01514"/>
<dbReference type="AlphaFoldDB" id="B7ATP2"/>
<protein>
    <submittedName>
        <fullName evidence="2">Uncharacterized protein</fullName>
    </submittedName>
</protein>
<evidence type="ECO:0000313" key="3">
    <source>
        <dbReference type="Proteomes" id="UP000003136"/>
    </source>
</evidence>
<reference evidence="2 3" key="1">
    <citation type="submission" date="2008-11" db="EMBL/GenBank/DDBJ databases">
        <title>Draft genome sequence of Bacteroides pectinophilus (ATCC 43243).</title>
        <authorList>
            <person name="Sudarsanam P."/>
            <person name="Ley R."/>
            <person name="Guruge J."/>
            <person name="Turnbaugh P.J."/>
            <person name="Mahowald M."/>
            <person name="Liep D."/>
            <person name="Gordon J."/>
        </authorList>
    </citation>
    <scope>NUCLEOTIDE SEQUENCE [LARGE SCALE GENOMIC DNA]</scope>
    <source>
        <strain evidence="2 3">ATCC 43243</strain>
    </source>
</reference>
<keyword evidence="1" id="KW-0472">Membrane</keyword>
<comment type="caution">
    <text evidence="2">The sequence shown here is derived from an EMBL/GenBank/DDBJ whole genome shotgun (WGS) entry which is preliminary data.</text>
</comment>
<gene>
    <name evidence="2" type="ORF">BACPEC_01514</name>
</gene>
<organism evidence="2 3">
    <name type="scientific">[Bacteroides] pectinophilus ATCC 43243</name>
    <dbReference type="NCBI Taxonomy" id="483218"/>
    <lineage>
        <taxon>Bacteria</taxon>
        <taxon>Bacillati</taxon>
        <taxon>Bacillota</taxon>
        <taxon>Clostridia</taxon>
        <taxon>Eubacteriales</taxon>
    </lineage>
</organism>
<accession>B7ATP2</accession>
<keyword evidence="1" id="KW-1133">Transmembrane helix</keyword>
<evidence type="ECO:0000256" key="1">
    <source>
        <dbReference type="SAM" id="Phobius"/>
    </source>
</evidence>
<dbReference type="Proteomes" id="UP000003136">
    <property type="component" value="Unassembled WGS sequence"/>
</dbReference>
<sequence>MRESKFSNNSFFKKFHKNNSGATLVVVLIVVAFIAVLGSVAIAGAMVNLKMKVVDKKAKKTFYSCEEAVDEIYSELGMVSMDALEAAYKDVMDTMVRSQKNDVPGSDDPSWTNYSVSRDPSSFPGLSNADVELRKKYMAKVVNDLTDGSFNETSPMPLDSNKFRKLINSYIGVDITIDAVNSAITAGTYRHPYVASVGTCSYTIDYSSTSLYIFNADDVKVEYITDDGYKSELTYDIGIMLPISDINFSSSAQSINNVPAMGSFSLIADNGIIIDNNKQVLIDGNVYAGGGGIVFGDSSRTRFIGEQVITNSDVTTEKQTQITFSGSTQLWCNNIIIPKNYRVGGYEQPCHGVELNLEGQTFVKNDLKINGASSKVSIGGQYSGYSNSGISDLNKDESSAIIVNGAHSNLTLRTSYIYLAGRSYIVYDGTTEEPYRTGESLSFKGDQEAYLVPPTVVNNAAGSVVGNPCSDISRVNGTTLATYLKNEYFAKSLLDDSMPYVTKAVNGQYFIYLNFKDAKAASDYMYLILSSDTDFETKLTGLGISGTDADKATAQKNYMQNLIKVNLKDLDQQTTGFVNASGSVTTSGVIVSAEVTGSNASVGAAVSMAPLSDDAQQLVTNDLKNRFKSLTTVLDMSSYSTNATDFAGGIPIPFTGQSGRTVNYNTVLGYGSSVGERVVSRPDIVTASQATAGEGVSSLGGNIRKYGNNEYAIVIANGGYTYTASSGFKGGIIVSIGNVNINADFDGLVIALATDASNGNINIKSDVNVINTISAASLIESICEQVSDENADKLIKVFRGTRTGGGSGGSGGSINDKISIESIKYNQLVYFNNWKKTDVD</sequence>
<feature type="transmembrane region" description="Helical" evidence="1">
    <location>
        <begin position="21"/>
        <end position="47"/>
    </location>
</feature>
<keyword evidence="1" id="KW-0812">Transmembrane</keyword>